<evidence type="ECO:0000313" key="10">
    <source>
        <dbReference type="Proteomes" id="UP000015100"/>
    </source>
</evidence>
<dbReference type="Pfam" id="PF05773">
    <property type="entry name" value="RWD"/>
    <property type="match status" value="1"/>
</dbReference>
<feature type="domain" description="RWD" evidence="8">
    <location>
        <begin position="11"/>
        <end position="125"/>
    </location>
</feature>
<dbReference type="InterPro" id="IPR016135">
    <property type="entry name" value="UBQ-conjugating_enzyme/RWD"/>
</dbReference>
<keyword evidence="10" id="KW-1185">Reference proteome</keyword>
<dbReference type="GO" id="GO:0140469">
    <property type="term" value="P:GCN2-mediated signaling"/>
    <property type="evidence" value="ECO:0007669"/>
    <property type="project" value="TreeGrafter"/>
</dbReference>
<dbReference type="EMBL" id="AQGS01000443">
    <property type="protein sequence ID" value="EPS39915.1"/>
    <property type="molecule type" value="Genomic_DNA"/>
</dbReference>
<evidence type="ECO:0000256" key="7">
    <source>
        <dbReference type="SAM" id="MobiDB-lite"/>
    </source>
</evidence>
<evidence type="ECO:0000256" key="4">
    <source>
        <dbReference type="ARBA" id="ARBA00022491"/>
    </source>
</evidence>
<feature type="region of interest" description="Disordered" evidence="7">
    <location>
        <begin position="155"/>
        <end position="175"/>
    </location>
</feature>
<dbReference type="GO" id="GO:0006446">
    <property type="term" value="P:regulation of translational initiation"/>
    <property type="evidence" value="ECO:0007669"/>
    <property type="project" value="TreeGrafter"/>
</dbReference>
<evidence type="ECO:0000256" key="5">
    <source>
        <dbReference type="ARBA" id="ARBA00022845"/>
    </source>
</evidence>
<feature type="compositionally biased region" description="Basic residues" evidence="7">
    <location>
        <begin position="317"/>
        <end position="326"/>
    </location>
</feature>
<keyword evidence="5" id="KW-0810">Translation regulation</keyword>
<dbReference type="InterPro" id="IPR020568">
    <property type="entry name" value="Ribosomal_Su5_D2-typ_SF"/>
</dbReference>
<dbReference type="PANTHER" id="PTHR16301:SF25">
    <property type="entry name" value="PROTEIN IMPACT"/>
    <property type="match status" value="1"/>
</dbReference>
<proteinExistence type="inferred from homology"/>
<dbReference type="InterPro" id="IPR001498">
    <property type="entry name" value="Impact_N"/>
</dbReference>
<dbReference type="OrthoDB" id="69641at2759"/>
<dbReference type="OMA" id="HHESAEV"/>
<sequence length="326" mass="34772">MSAEISQDLLDEITSLNSIYSPTTLTLHDAPAVLPFEIDLEDGEAVCTLSPPASEINPPVCLVLKFPKDYPSTPPSILSGTTYGKGLSKEQVTQLSRDVLHNVFLEGGVVLFELVEGLKELLHTETSESTSLSDYNDVAPLASADAATVETFLSPSDSAKRTDGPTPATIDPSTGGVTYSSTIPWSITPPTTVQKSVFVGRCVSVTCAETAKHHIAELIASDRKIARATHNITDNDDDGETAAGSRLGHLLELIDVWNVVVVVSRWYGGIKLGPDRFRIINQVAREALVLGGFVDEHGNAKGDQHHESAEVSGAGGGKKKKKGKHH</sequence>
<gene>
    <name evidence="9" type="ORF">H072_6403</name>
</gene>
<feature type="region of interest" description="Disordered" evidence="7">
    <location>
        <begin position="299"/>
        <end position="326"/>
    </location>
</feature>
<reference evidence="9 10" key="1">
    <citation type="journal article" date="2013" name="PLoS Genet.">
        <title>Genomic mechanisms accounting for the adaptation to parasitism in nematode-trapping fungi.</title>
        <authorList>
            <person name="Meerupati T."/>
            <person name="Andersson K.M."/>
            <person name="Friman E."/>
            <person name="Kumar D."/>
            <person name="Tunlid A."/>
            <person name="Ahren D."/>
        </authorList>
    </citation>
    <scope>NUCLEOTIDE SEQUENCE [LARGE SCALE GENOMIC DNA]</scope>
    <source>
        <strain evidence="9 10">CBS 200.50</strain>
    </source>
</reference>
<organism evidence="9 10">
    <name type="scientific">Dactylellina haptotyla (strain CBS 200.50)</name>
    <name type="common">Nematode-trapping fungus</name>
    <name type="synonym">Monacrosporium haptotylum</name>
    <dbReference type="NCBI Taxonomy" id="1284197"/>
    <lineage>
        <taxon>Eukaryota</taxon>
        <taxon>Fungi</taxon>
        <taxon>Dikarya</taxon>
        <taxon>Ascomycota</taxon>
        <taxon>Pezizomycotina</taxon>
        <taxon>Orbiliomycetes</taxon>
        <taxon>Orbiliales</taxon>
        <taxon>Orbiliaceae</taxon>
        <taxon>Dactylellina</taxon>
    </lineage>
</organism>
<dbReference type="Gene3D" id="3.10.110.10">
    <property type="entry name" value="Ubiquitin Conjugating Enzyme"/>
    <property type="match status" value="1"/>
</dbReference>
<reference evidence="10" key="2">
    <citation type="submission" date="2013-04" db="EMBL/GenBank/DDBJ databases">
        <title>Genomic mechanisms accounting for the adaptation to parasitism in nematode-trapping fungi.</title>
        <authorList>
            <person name="Ahren D.G."/>
        </authorList>
    </citation>
    <scope>NUCLEOTIDE SEQUENCE [LARGE SCALE GENOMIC DNA]</scope>
    <source>
        <strain evidence="10">CBS 200.50</strain>
    </source>
</reference>
<dbReference type="InterPro" id="IPR036956">
    <property type="entry name" value="Impact_N_sf"/>
</dbReference>
<name>S8AAB9_DACHA</name>
<accession>S8AAB9</accession>
<dbReference type="eggNOG" id="KOG3299">
    <property type="taxonomic scope" value="Eukaryota"/>
</dbReference>
<evidence type="ECO:0000256" key="6">
    <source>
        <dbReference type="ARBA" id="ARBA00023016"/>
    </source>
</evidence>
<comment type="subcellular location">
    <subcellularLocation>
        <location evidence="1">Cytoplasm</location>
    </subcellularLocation>
</comment>
<evidence type="ECO:0000256" key="3">
    <source>
        <dbReference type="ARBA" id="ARBA00022490"/>
    </source>
</evidence>
<dbReference type="InterPro" id="IPR023582">
    <property type="entry name" value="Impact"/>
</dbReference>
<dbReference type="SUPFAM" id="SSF54495">
    <property type="entry name" value="UBC-like"/>
    <property type="match status" value="1"/>
</dbReference>
<evidence type="ECO:0000256" key="2">
    <source>
        <dbReference type="ARBA" id="ARBA00007665"/>
    </source>
</evidence>
<dbReference type="Pfam" id="PF01205">
    <property type="entry name" value="Impact_N"/>
    <property type="match status" value="1"/>
</dbReference>
<dbReference type="Gene3D" id="3.30.230.30">
    <property type="entry name" value="Impact, N-terminal domain"/>
    <property type="match status" value="1"/>
</dbReference>
<evidence type="ECO:0000259" key="8">
    <source>
        <dbReference type="PROSITE" id="PS50908"/>
    </source>
</evidence>
<keyword evidence="3" id="KW-0963">Cytoplasm</keyword>
<dbReference type="HOGENOM" id="CLU_045276_0_1_1"/>
<dbReference type="Proteomes" id="UP000015100">
    <property type="component" value="Unassembled WGS sequence"/>
</dbReference>
<keyword evidence="6" id="KW-0346">Stress response</keyword>
<dbReference type="GO" id="GO:0005737">
    <property type="term" value="C:cytoplasm"/>
    <property type="evidence" value="ECO:0007669"/>
    <property type="project" value="UniProtKB-SubCell"/>
</dbReference>
<dbReference type="PANTHER" id="PTHR16301">
    <property type="entry name" value="IMPACT-RELATED"/>
    <property type="match status" value="1"/>
</dbReference>
<dbReference type="AlphaFoldDB" id="S8AAB9"/>
<protein>
    <recommendedName>
        <fullName evidence="8">RWD domain-containing protein</fullName>
    </recommendedName>
</protein>
<evidence type="ECO:0000256" key="1">
    <source>
        <dbReference type="ARBA" id="ARBA00004496"/>
    </source>
</evidence>
<comment type="similarity">
    <text evidence="2">Belongs to the IMPACT family.</text>
</comment>
<dbReference type="STRING" id="1284197.S8AAB9"/>
<evidence type="ECO:0000313" key="9">
    <source>
        <dbReference type="EMBL" id="EPS39915.1"/>
    </source>
</evidence>
<dbReference type="SUPFAM" id="SSF54211">
    <property type="entry name" value="Ribosomal protein S5 domain 2-like"/>
    <property type="match status" value="1"/>
</dbReference>
<dbReference type="InterPro" id="IPR006575">
    <property type="entry name" value="RWD_dom"/>
</dbReference>
<comment type="caution">
    <text evidence="9">The sequence shown here is derived from an EMBL/GenBank/DDBJ whole genome shotgun (WGS) entry which is preliminary data.</text>
</comment>
<dbReference type="PROSITE" id="PS50908">
    <property type="entry name" value="RWD"/>
    <property type="match status" value="1"/>
</dbReference>
<keyword evidence="4" id="KW-0678">Repressor</keyword>
<feature type="compositionally biased region" description="Basic and acidic residues" evidence="7">
    <location>
        <begin position="299"/>
        <end position="309"/>
    </location>
</feature>